<feature type="region of interest" description="Disordered" evidence="1">
    <location>
        <begin position="32"/>
        <end position="63"/>
    </location>
</feature>
<dbReference type="RefSeq" id="WP_152124632.1">
    <property type="nucleotide sequence ID" value="NZ_WELI01000005.1"/>
</dbReference>
<keyword evidence="3" id="KW-1185">Reference proteome</keyword>
<evidence type="ECO:0000313" key="3">
    <source>
        <dbReference type="Proteomes" id="UP000488299"/>
    </source>
</evidence>
<evidence type="ECO:0000256" key="1">
    <source>
        <dbReference type="SAM" id="MobiDB-lite"/>
    </source>
</evidence>
<sequence length="63" mass="6718">MLVLIGIAILGAVAYYTSAWFGCQSSGMGPLPPHYAPPARDATLPTREDPDGSILEPDEQPVY</sequence>
<reference evidence="2 3" key="1">
    <citation type="submission" date="2019-10" db="EMBL/GenBank/DDBJ databases">
        <title>Rudanella paleaurantiibacter sp. nov., isolated from sludge.</title>
        <authorList>
            <person name="Xu S.Q."/>
        </authorList>
    </citation>
    <scope>NUCLEOTIDE SEQUENCE [LARGE SCALE GENOMIC DNA]</scope>
    <source>
        <strain evidence="2 3">HX-22-17</strain>
    </source>
</reference>
<dbReference type="EMBL" id="WELI01000005">
    <property type="protein sequence ID" value="KAB7730015.1"/>
    <property type="molecule type" value="Genomic_DNA"/>
</dbReference>
<name>A0A7J5TY75_9BACT</name>
<evidence type="ECO:0000313" key="2">
    <source>
        <dbReference type="EMBL" id="KAB7730015.1"/>
    </source>
</evidence>
<protein>
    <submittedName>
        <fullName evidence="2">Uncharacterized protein</fullName>
    </submittedName>
</protein>
<comment type="caution">
    <text evidence="2">The sequence shown here is derived from an EMBL/GenBank/DDBJ whole genome shotgun (WGS) entry which is preliminary data.</text>
</comment>
<dbReference type="Proteomes" id="UP000488299">
    <property type="component" value="Unassembled WGS sequence"/>
</dbReference>
<accession>A0A7J5TY75</accession>
<dbReference type="AlphaFoldDB" id="A0A7J5TY75"/>
<proteinExistence type="predicted"/>
<organism evidence="2 3">
    <name type="scientific">Rudanella paleaurantiibacter</name>
    <dbReference type="NCBI Taxonomy" id="2614655"/>
    <lineage>
        <taxon>Bacteria</taxon>
        <taxon>Pseudomonadati</taxon>
        <taxon>Bacteroidota</taxon>
        <taxon>Cytophagia</taxon>
        <taxon>Cytophagales</taxon>
        <taxon>Cytophagaceae</taxon>
        <taxon>Rudanella</taxon>
    </lineage>
</organism>
<gene>
    <name evidence="2" type="ORF">F5984_12580</name>
</gene>